<dbReference type="Proteomes" id="UP000311713">
    <property type="component" value="Unassembled WGS sequence"/>
</dbReference>
<keyword evidence="4" id="KW-1185">Reference proteome</keyword>
<sequence>MFAHSTPGPRWSRNRKVSVAGVVAAGAAAMAVSLVPGNAAGDSPETRTAPAPTATPTDSPVAFTLAQATTDSGSPRDVLAGRPSVLDLRPDAQPRKATAAEDAADAEEDEQREDAEPAAEDEEKNGDDNGGDEAANVAAPAEETYPDNLDGWIREAMDIMDDHDIPGSYEGIHRNIIRESSGDPNAINNWDINAQNGVPSKGLLQVIKPTFDAYHVEGTAYDQYDPVANIVAACNYAADRYGSMDNVNGAY</sequence>
<name>A0A5C4UW45_9ACTN</name>
<feature type="compositionally biased region" description="Acidic residues" evidence="1">
    <location>
        <begin position="102"/>
        <end position="131"/>
    </location>
</feature>
<feature type="region of interest" description="Disordered" evidence="1">
    <location>
        <begin position="36"/>
        <end position="147"/>
    </location>
</feature>
<accession>A0A5C4UW45</accession>
<evidence type="ECO:0000256" key="1">
    <source>
        <dbReference type="SAM" id="MobiDB-lite"/>
    </source>
</evidence>
<dbReference type="Gene3D" id="1.10.530.10">
    <property type="match status" value="1"/>
</dbReference>
<evidence type="ECO:0000313" key="3">
    <source>
        <dbReference type="EMBL" id="TNM27705.1"/>
    </source>
</evidence>
<dbReference type="SUPFAM" id="SSF53955">
    <property type="entry name" value="Lysozyme-like"/>
    <property type="match status" value="1"/>
</dbReference>
<dbReference type="OrthoDB" id="4629613at2"/>
<protein>
    <submittedName>
        <fullName evidence="3">Lytic transglycosylase</fullName>
    </submittedName>
</protein>
<gene>
    <name evidence="3" type="ORF">FH715_20060</name>
</gene>
<reference evidence="3 4" key="1">
    <citation type="submission" date="2019-06" db="EMBL/GenBank/DDBJ databases">
        <title>Draft genome of Streptomyces sedi sp. JCM16909.</title>
        <authorList>
            <person name="Klykleung N."/>
            <person name="Tanasupawat S."/>
            <person name="Kudo T."/>
            <person name="Yuki M."/>
            <person name="Ohkuma M."/>
        </authorList>
    </citation>
    <scope>NUCLEOTIDE SEQUENCE [LARGE SCALE GENOMIC DNA]</scope>
    <source>
        <strain evidence="3 4">JCM 16909</strain>
    </source>
</reference>
<feature type="domain" description="Transglycosylase SLT" evidence="2">
    <location>
        <begin position="176"/>
        <end position="248"/>
    </location>
</feature>
<dbReference type="InterPro" id="IPR023346">
    <property type="entry name" value="Lysozyme-like_dom_sf"/>
</dbReference>
<dbReference type="Pfam" id="PF01464">
    <property type="entry name" value="SLT"/>
    <property type="match status" value="1"/>
</dbReference>
<dbReference type="AlphaFoldDB" id="A0A5C4UW45"/>
<dbReference type="EMBL" id="VDGT01000016">
    <property type="protein sequence ID" value="TNM27705.1"/>
    <property type="molecule type" value="Genomic_DNA"/>
</dbReference>
<proteinExistence type="predicted"/>
<feature type="compositionally biased region" description="Low complexity" evidence="1">
    <location>
        <begin position="48"/>
        <end position="57"/>
    </location>
</feature>
<dbReference type="InterPro" id="IPR008258">
    <property type="entry name" value="Transglycosylase_SLT_dom_1"/>
</dbReference>
<organism evidence="3 4">
    <name type="scientific">Streptomyces sedi</name>
    <dbReference type="NCBI Taxonomy" id="555059"/>
    <lineage>
        <taxon>Bacteria</taxon>
        <taxon>Bacillati</taxon>
        <taxon>Actinomycetota</taxon>
        <taxon>Actinomycetes</taxon>
        <taxon>Kitasatosporales</taxon>
        <taxon>Streptomycetaceae</taxon>
        <taxon>Streptomyces</taxon>
    </lineage>
</organism>
<evidence type="ECO:0000259" key="2">
    <source>
        <dbReference type="Pfam" id="PF01464"/>
    </source>
</evidence>
<evidence type="ECO:0000313" key="4">
    <source>
        <dbReference type="Proteomes" id="UP000311713"/>
    </source>
</evidence>
<comment type="caution">
    <text evidence="3">The sequence shown here is derived from an EMBL/GenBank/DDBJ whole genome shotgun (WGS) entry which is preliminary data.</text>
</comment>